<dbReference type="PANTHER" id="PTHR43004">
    <property type="entry name" value="TRK SYSTEM POTASSIUM UPTAKE PROTEIN"/>
    <property type="match status" value="1"/>
</dbReference>
<dbReference type="PRINTS" id="PR00420">
    <property type="entry name" value="RNGMNOXGNASE"/>
</dbReference>
<dbReference type="GO" id="GO:0016709">
    <property type="term" value="F:oxidoreductase activity, acting on paired donors, with incorporation or reduction of molecular oxygen, NAD(P)H as one donor, and incorporation of one atom of oxygen"/>
    <property type="evidence" value="ECO:0007669"/>
    <property type="project" value="UniProtKB-ARBA"/>
</dbReference>
<comment type="cofactor">
    <cofactor evidence="1">
        <name>FAD</name>
        <dbReference type="ChEBI" id="CHEBI:57692"/>
    </cofactor>
</comment>
<reference evidence="6" key="1">
    <citation type="submission" date="2023-03" db="EMBL/GenBank/DDBJ databases">
        <title>Massive genome expansion in bonnet fungi (Mycena s.s.) driven by repeated elements and novel gene families across ecological guilds.</title>
        <authorList>
            <consortium name="Lawrence Berkeley National Laboratory"/>
            <person name="Harder C.B."/>
            <person name="Miyauchi S."/>
            <person name="Viragh M."/>
            <person name="Kuo A."/>
            <person name="Thoen E."/>
            <person name="Andreopoulos B."/>
            <person name="Lu D."/>
            <person name="Skrede I."/>
            <person name="Drula E."/>
            <person name="Henrissat B."/>
            <person name="Morin E."/>
            <person name="Kohler A."/>
            <person name="Barry K."/>
            <person name="LaButti K."/>
            <person name="Morin E."/>
            <person name="Salamov A."/>
            <person name="Lipzen A."/>
            <person name="Mereny Z."/>
            <person name="Hegedus B."/>
            <person name="Baldrian P."/>
            <person name="Stursova M."/>
            <person name="Weitz H."/>
            <person name="Taylor A."/>
            <person name="Grigoriev I.V."/>
            <person name="Nagy L.G."/>
            <person name="Martin F."/>
            <person name="Kauserud H."/>
        </authorList>
    </citation>
    <scope>NUCLEOTIDE SEQUENCE</scope>
    <source>
        <strain evidence="6">9284</strain>
    </source>
</reference>
<evidence type="ECO:0000256" key="3">
    <source>
        <dbReference type="ARBA" id="ARBA00022827"/>
    </source>
</evidence>
<accession>A0AAD7B7S9</accession>
<comment type="caution">
    <text evidence="6">The sequence shown here is derived from an EMBL/GenBank/DDBJ whole genome shotgun (WGS) entry which is preliminary data.</text>
</comment>
<name>A0AAD7B7S9_9AGAR</name>
<keyword evidence="2" id="KW-0285">Flavoprotein</keyword>
<dbReference type="Gene3D" id="3.50.50.60">
    <property type="entry name" value="FAD/NAD(P)-binding domain"/>
    <property type="match status" value="1"/>
</dbReference>
<dbReference type="PANTHER" id="PTHR43004:SF19">
    <property type="entry name" value="BINDING MONOOXYGENASE, PUTATIVE (JCVI)-RELATED"/>
    <property type="match status" value="1"/>
</dbReference>
<dbReference type="InterPro" id="IPR036188">
    <property type="entry name" value="FAD/NAD-bd_sf"/>
</dbReference>
<evidence type="ECO:0000256" key="2">
    <source>
        <dbReference type="ARBA" id="ARBA00022630"/>
    </source>
</evidence>
<keyword evidence="3" id="KW-0274">FAD</keyword>
<dbReference type="Gene3D" id="3.30.70.2450">
    <property type="match status" value="1"/>
</dbReference>
<feature type="domain" description="FAD-binding" evidence="5">
    <location>
        <begin position="7"/>
        <end position="356"/>
    </location>
</feature>
<evidence type="ECO:0000256" key="4">
    <source>
        <dbReference type="ARBA" id="ARBA00023002"/>
    </source>
</evidence>
<dbReference type="InterPro" id="IPR050641">
    <property type="entry name" value="RIFMO-like"/>
</dbReference>
<dbReference type="Proteomes" id="UP001221142">
    <property type="component" value="Unassembled WGS sequence"/>
</dbReference>
<proteinExistence type="predicted"/>
<dbReference type="AlphaFoldDB" id="A0AAD7B7S9"/>
<evidence type="ECO:0000259" key="5">
    <source>
        <dbReference type="Pfam" id="PF01494"/>
    </source>
</evidence>
<dbReference type="Pfam" id="PF01494">
    <property type="entry name" value="FAD_binding_3"/>
    <property type="match status" value="1"/>
</dbReference>
<dbReference type="InterPro" id="IPR002938">
    <property type="entry name" value="FAD-bd"/>
</dbReference>
<organism evidence="6 7">
    <name type="scientific">Roridomyces roridus</name>
    <dbReference type="NCBI Taxonomy" id="1738132"/>
    <lineage>
        <taxon>Eukaryota</taxon>
        <taxon>Fungi</taxon>
        <taxon>Dikarya</taxon>
        <taxon>Basidiomycota</taxon>
        <taxon>Agaricomycotina</taxon>
        <taxon>Agaricomycetes</taxon>
        <taxon>Agaricomycetidae</taxon>
        <taxon>Agaricales</taxon>
        <taxon>Marasmiineae</taxon>
        <taxon>Mycenaceae</taxon>
        <taxon>Roridomyces</taxon>
    </lineage>
</organism>
<dbReference type="EMBL" id="JARKIF010000029">
    <property type="protein sequence ID" value="KAJ7613213.1"/>
    <property type="molecule type" value="Genomic_DNA"/>
</dbReference>
<dbReference type="SUPFAM" id="SSF51905">
    <property type="entry name" value="FAD/NAD(P)-binding domain"/>
    <property type="match status" value="1"/>
</dbReference>
<gene>
    <name evidence="6" type="ORF">FB45DRAFT_981842</name>
</gene>
<evidence type="ECO:0000313" key="6">
    <source>
        <dbReference type="EMBL" id="KAJ7613213.1"/>
    </source>
</evidence>
<evidence type="ECO:0000256" key="1">
    <source>
        <dbReference type="ARBA" id="ARBA00001974"/>
    </source>
</evidence>
<dbReference type="GO" id="GO:0071949">
    <property type="term" value="F:FAD binding"/>
    <property type="evidence" value="ECO:0007669"/>
    <property type="project" value="InterPro"/>
</dbReference>
<keyword evidence="4" id="KW-0560">Oxidoreductase</keyword>
<sequence>MTSSLTTPVLIVGAGPTGLTAAIALANKGVKVRVIDSAEGAHSGARGTAIMPRTQELLAILGVQPALASLATPPLQMAVYDPEDGKRILRTFEWSEAAPVHPTIPFSQPASIAQCELENILRRHLLEAHAVQVEWGCKLVGIRQDDKVVVTTVHPASPGVPVRDIESEYLIAADGGHGSSRAILGLSFLGETKTADRMWSATVEVPGFSREYWHRWGDFATAATSLKPINPGNRFQMLTLGPNLPTDLPQDVQGTQALFNSISQREDIKFENASCISEWRANIRMIDRLAVGRVFLAGDVAHCHSPAGGQGTNTAMQDSFNLAWKLALVILRKAVSERLLGSYEAERMPVIAEMLHLSNELHARAFTRPTSSALGSSESTKVSDPMLRSSELLQLGVNYRWSPIVLDHRDASEEKQNPYGGAFDTGYEVRVGDRAPYFGGVQDLFSLLREAPSHLILFFPATGHRAATLSTSNTQMEVVVDLRRWIEAGLINVAVIGFHSPDSTRGVQYLADPQGVIAESYGIHGGKDPKDVLVVLRPDGVLGAYVFDVRGVDDYFSLLGVQV</sequence>
<evidence type="ECO:0000313" key="7">
    <source>
        <dbReference type="Proteomes" id="UP001221142"/>
    </source>
</evidence>
<keyword evidence="7" id="KW-1185">Reference proteome</keyword>
<protein>
    <submittedName>
        <fullName evidence="6">FAD binding domain-containing protein</fullName>
    </submittedName>
</protein>